<sequence>MSASMELQPTLGKSICEDCAFYVKLECTHPDELGVNCATVIFCNSFTPPVEIRPLAELILCYNAVCLCFSQKLE</sequence>
<organism evidence="1 2">
    <name type="scientific">Nostoc azollae (strain 0708)</name>
    <name type="common">Anabaena azollae (strain 0708)</name>
    <dbReference type="NCBI Taxonomy" id="551115"/>
    <lineage>
        <taxon>Bacteria</taxon>
        <taxon>Bacillati</taxon>
        <taxon>Cyanobacteriota</taxon>
        <taxon>Cyanophyceae</taxon>
        <taxon>Nostocales</taxon>
        <taxon>Nostocaceae</taxon>
        <taxon>Trichormus</taxon>
    </lineage>
</organism>
<evidence type="ECO:0000313" key="2">
    <source>
        <dbReference type="Proteomes" id="UP000001511"/>
    </source>
</evidence>
<dbReference type="eggNOG" id="ENOG503458P">
    <property type="taxonomic scope" value="Bacteria"/>
</dbReference>
<gene>
    <name evidence="1" type="ordered locus">Aazo_0284</name>
</gene>
<dbReference type="OrthoDB" id="488502at2"/>
<proteinExistence type="predicted"/>
<keyword evidence="2" id="KW-1185">Reference proteome</keyword>
<dbReference type="Proteomes" id="UP000001511">
    <property type="component" value="Chromosome"/>
</dbReference>
<evidence type="ECO:0000313" key="1">
    <source>
        <dbReference type="EMBL" id="ADI62873.1"/>
    </source>
</evidence>
<dbReference type="AlphaFoldDB" id="D7DYQ0"/>
<reference evidence="1 2" key="1">
    <citation type="journal article" date="2010" name="PLoS ONE">
        <title>Genome erosion in a nitrogen-fixing vertically transmitted endosymbiotic multicellular cyanobacterium.</title>
        <authorList>
            <person name="Ran L."/>
            <person name="Larsson J."/>
            <person name="Vigil-Stenman T."/>
            <person name="Nylander J.A."/>
            <person name="Ininbergs K."/>
            <person name="Zheng W.W."/>
            <person name="Lapidus A."/>
            <person name="Lowry S."/>
            <person name="Haselkorn R."/>
            <person name="Bergman B."/>
        </authorList>
    </citation>
    <scope>NUCLEOTIDE SEQUENCE [LARGE SCALE GENOMIC DNA]</scope>
    <source>
        <strain evidence="1 2">0708</strain>
    </source>
</reference>
<dbReference type="KEGG" id="naz:Aazo_0284"/>
<accession>D7DYQ0</accession>
<name>D7DYQ0_NOSA0</name>
<dbReference type="HOGENOM" id="CLU_200482_0_0_3"/>
<protein>
    <submittedName>
        <fullName evidence="1">Uncharacterized protein</fullName>
    </submittedName>
</protein>
<dbReference type="EMBL" id="CP002059">
    <property type="protein sequence ID" value="ADI62873.1"/>
    <property type="molecule type" value="Genomic_DNA"/>
</dbReference>